<proteinExistence type="inferred from homology"/>
<dbReference type="InterPro" id="IPR047214">
    <property type="entry name" value="TPP_PDC_IPDC"/>
</dbReference>
<comment type="similarity">
    <text evidence="3 12">Belongs to the TPP enzyme family.</text>
</comment>
<sequence>MTKTVNVAQYLFTRLRQLGLGSVHGVPGDYFLRALDELRPAGLRWIGGCNELNSGYAADGYARIKGIGALFTTYGVGELSALNAVAGAYAECSPVVHIVGCPSRRAYDTKALVHHSLAHGKSLRTYAELYEKFTVAQANLYHPKRAPDYIDSVLKRCIEMSQPVYVEMPSDVVTVQVSADQLSEPLDLAPRPTDLTRQYQAVNEILERIYASKQPFILVDGLTRPYGMTEGVNEFARMTGFPTFSLTFGADVMDSSLSNYHGVHAGKYGSLDFTSYTDSADLALIFGPSLSDTNTPGWSGKLDNLNSITFHRDSVAMSASSSELHGFSTRELLETLTKRLDPKRLSRQHSKAESLPNIRSLSKSPPPLNPGDPIEQETFYPRVASMFRPNDIIVCANGTPLVGGRDFLLPPGARMINSGIWYSVGSMLPATQGITLAQREKRSGGRTIFFEGDGSFQATAQELGTIIRYRLDAIIFIINNDGYTFERLIHGIDAEYNDVARWRYLRAPELMGAPIDGSYNVQTSYIGTWEELDELMRNDNFQSGKGLQLVNVQMARGDTTKNFKEALRL</sequence>
<reference evidence="17" key="1">
    <citation type="journal article" date="2020" name="Stud. Mycol.">
        <title>101 Dothideomycetes genomes: a test case for predicting lifestyles and emergence of pathogens.</title>
        <authorList>
            <person name="Haridas S."/>
            <person name="Albert R."/>
            <person name="Binder M."/>
            <person name="Bloem J."/>
            <person name="Labutti K."/>
            <person name="Salamov A."/>
            <person name="Andreopoulos B."/>
            <person name="Baker S."/>
            <person name="Barry K."/>
            <person name="Bills G."/>
            <person name="Bluhm B."/>
            <person name="Cannon C."/>
            <person name="Castanera R."/>
            <person name="Culley D."/>
            <person name="Daum C."/>
            <person name="Ezra D."/>
            <person name="Gonzalez J."/>
            <person name="Henrissat B."/>
            <person name="Kuo A."/>
            <person name="Liang C."/>
            <person name="Lipzen A."/>
            <person name="Lutzoni F."/>
            <person name="Magnuson J."/>
            <person name="Mondo S."/>
            <person name="Nolan M."/>
            <person name="Ohm R."/>
            <person name="Pangilinan J."/>
            <person name="Park H.-J."/>
            <person name="Ramirez L."/>
            <person name="Alfaro M."/>
            <person name="Sun H."/>
            <person name="Tritt A."/>
            <person name="Yoshinaga Y."/>
            <person name="Zwiers L.-H."/>
            <person name="Turgeon B."/>
            <person name="Goodwin S."/>
            <person name="Spatafora J."/>
            <person name="Crous P."/>
            <person name="Grigoriev I."/>
        </authorList>
    </citation>
    <scope>NUCLEOTIDE SEQUENCE</scope>
    <source>
        <strain evidence="17">CBS 125425</strain>
    </source>
</reference>
<accession>A0A9P4V5B9</accession>
<organism evidence="17 18">
    <name type="scientific">Polyplosphaeria fusca</name>
    <dbReference type="NCBI Taxonomy" id="682080"/>
    <lineage>
        <taxon>Eukaryota</taxon>
        <taxon>Fungi</taxon>
        <taxon>Dikarya</taxon>
        <taxon>Ascomycota</taxon>
        <taxon>Pezizomycotina</taxon>
        <taxon>Dothideomycetes</taxon>
        <taxon>Pleosporomycetidae</taxon>
        <taxon>Pleosporales</taxon>
        <taxon>Tetraplosphaeriaceae</taxon>
        <taxon>Polyplosphaeria</taxon>
    </lineage>
</organism>
<evidence type="ECO:0000256" key="2">
    <source>
        <dbReference type="ARBA" id="ARBA00001964"/>
    </source>
</evidence>
<dbReference type="SUPFAM" id="SSF52518">
    <property type="entry name" value="Thiamin diphosphate-binding fold (THDP-binding)"/>
    <property type="match status" value="2"/>
</dbReference>
<feature type="domain" description="Thiamine pyrophosphate enzyme N-terminal TPP-binding" evidence="16">
    <location>
        <begin position="6"/>
        <end position="112"/>
    </location>
</feature>
<keyword evidence="18" id="KW-1185">Reference proteome</keyword>
<dbReference type="InterPro" id="IPR012110">
    <property type="entry name" value="PDC/IPDC-like"/>
</dbReference>
<dbReference type="EC" id="4.1.1.1" evidence="4"/>
<keyword evidence="7" id="KW-0210">Decarboxylase</keyword>
<dbReference type="Pfam" id="PF02776">
    <property type="entry name" value="TPP_enzyme_N"/>
    <property type="match status" value="1"/>
</dbReference>
<dbReference type="GO" id="GO:0004737">
    <property type="term" value="F:pyruvate decarboxylase activity"/>
    <property type="evidence" value="ECO:0007669"/>
    <property type="project" value="UniProtKB-EC"/>
</dbReference>
<evidence type="ECO:0000256" key="5">
    <source>
        <dbReference type="ARBA" id="ARBA00014422"/>
    </source>
</evidence>
<dbReference type="FunFam" id="3.40.50.970:FF:000024">
    <property type="entry name" value="Pyruvate decarboxylase isozyme"/>
    <property type="match status" value="1"/>
</dbReference>
<feature type="binding site" evidence="11">
    <location>
        <position position="480"/>
    </location>
    <ligand>
        <name>Mg(2+)</name>
        <dbReference type="ChEBI" id="CHEBI:18420"/>
    </ligand>
</feature>
<comment type="catalytic activity">
    <reaction evidence="1">
        <text>a 2-oxocarboxylate + H(+) = an aldehyde + CO2</text>
        <dbReference type="Rhea" id="RHEA:11628"/>
        <dbReference type="ChEBI" id="CHEBI:15378"/>
        <dbReference type="ChEBI" id="CHEBI:16526"/>
        <dbReference type="ChEBI" id="CHEBI:17478"/>
        <dbReference type="ChEBI" id="CHEBI:35179"/>
        <dbReference type="EC" id="4.1.1.1"/>
    </reaction>
</comment>
<dbReference type="PANTHER" id="PTHR43452:SF11">
    <property type="entry name" value="PYRUVATE DECARBOXYLASE"/>
    <property type="match status" value="1"/>
</dbReference>
<dbReference type="InterPro" id="IPR011766">
    <property type="entry name" value="TPP_enzyme_TPP-bd"/>
</dbReference>
<keyword evidence="9 12" id="KW-0786">Thiamine pyrophosphate</keyword>
<evidence type="ECO:0000256" key="12">
    <source>
        <dbReference type="RuleBase" id="RU362132"/>
    </source>
</evidence>
<protein>
    <recommendedName>
        <fullName evidence="5">Pyruvate decarboxylase</fullName>
        <ecNumber evidence="4">4.1.1.1</ecNumber>
    </recommendedName>
</protein>
<dbReference type="InterPro" id="IPR047213">
    <property type="entry name" value="TPP_PYR_PDC_IPDC-like"/>
</dbReference>
<feature type="domain" description="Thiamine pyrophosphate enzyme TPP-binding" evidence="15">
    <location>
        <begin position="412"/>
        <end position="487"/>
    </location>
</feature>
<keyword evidence="6 11" id="KW-0479">Metal-binding</keyword>
<feature type="binding site" evidence="11">
    <location>
        <position position="482"/>
    </location>
    <ligand>
        <name>Mg(2+)</name>
        <dbReference type="ChEBI" id="CHEBI:18420"/>
    </ligand>
</feature>
<evidence type="ECO:0000256" key="3">
    <source>
        <dbReference type="ARBA" id="ARBA00007812"/>
    </source>
</evidence>
<gene>
    <name evidence="17" type="ORF">EJ04DRAFT_459157</name>
</gene>
<evidence type="ECO:0000259" key="16">
    <source>
        <dbReference type="Pfam" id="PF02776"/>
    </source>
</evidence>
<keyword evidence="10" id="KW-0456">Lyase</keyword>
<dbReference type="SUPFAM" id="SSF52467">
    <property type="entry name" value="DHS-like NAD/FAD-binding domain"/>
    <property type="match status" value="1"/>
</dbReference>
<evidence type="ECO:0000256" key="4">
    <source>
        <dbReference type="ARBA" id="ARBA00013202"/>
    </source>
</evidence>
<dbReference type="InterPro" id="IPR012000">
    <property type="entry name" value="Thiamin_PyroP_enz_cen_dom"/>
</dbReference>
<comment type="caution">
    <text evidence="17">The sequence shown here is derived from an EMBL/GenBank/DDBJ whole genome shotgun (WGS) entry which is preliminary data.</text>
</comment>
<feature type="region of interest" description="Disordered" evidence="13">
    <location>
        <begin position="339"/>
        <end position="373"/>
    </location>
</feature>
<keyword evidence="17" id="KW-0670">Pyruvate</keyword>
<evidence type="ECO:0000256" key="10">
    <source>
        <dbReference type="ARBA" id="ARBA00023239"/>
    </source>
</evidence>
<dbReference type="Pfam" id="PF00205">
    <property type="entry name" value="TPP_enzyme_M"/>
    <property type="match status" value="1"/>
</dbReference>
<dbReference type="Pfam" id="PF02775">
    <property type="entry name" value="TPP_enzyme_C"/>
    <property type="match status" value="1"/>
</dbReference>
<evidence type="ECO:0000256" key="6">
    <source>
        <dbReference type="ARBA" id="ARBA00022723"/>
    </source>
</evidence>
<dbReference type="Gene3D" id="3.40.50.1220">
    <property type="entry name" value="TPP-binding domain"/>
    <property type="match status" value="1"/>
</dbReference>
<dbReference type="CDD" id="cd07038">
    <property type="entry name" value="TPP_PYR_PDC_IPDC_like"/>
    <property type="match status" value="1"/>
</dbReference>
<dbReference type="PANTHER" id="PTHR43452">
    <property type="entry name" value="PYRUVATE DECARBOXYLASE"/>
    <property type="match status" value="1"/>
</dbReference>
<feature type="binding site" evidence="11">
    <location>
        <position position="453"/>
    </location>
    <ligand>
        <name>Mg(2+)</name>
        <dbReference type="ChEBI" id="CHEBI:18420"/>
    </ligand>
</feature>
<dbReference type="GO" id="GO:0005829">
    <property type="term" value="C:cytosol"/>
    <property type="evidence" value="ECO:0007669"/>
    <property type="project" value="TreeGrafter"/>
</dbReference>
<evidence type="ECO:0000256" key="9">
    <source>
        <dbReference type="ARBA" id="ARBA00023052"/>
    </source>
</evidence>
<dbReference type="EMBL" id="ML996108">
    <property type="protein sequence ID" value="KAF2738614.1"/>
    <property type="molecule type" value="Genomic_DNA"/>
</dbReference>
<dbReference type="GO" id="GO:0000949">
    <property type="term" value="P:aromatic amino acid family catabolic process to alcohol via Ehrlich pathway"/>
    <property type="evidence" value="ECO:0007669"/>
    <property type="project" value="TreeGrafter"/>
</dbReference>
<evidence type="ECO:0000256" key="8">
    <source>
        <dbReference type="ARBA" id="ARBA00022842"/>
    </source>
</evidence>
<dbReference type="InterPro" id="IPR029061">
    <property type="entry name" value="THDP-binding"/>
</dbReference>
<dbReference type="Proteomes" id="UP000799444">
    <property type="component" value="Unassembled WGS sequence"/>
</dbReference>
<evidence type="ECO:0000259" key="15">
    <source>
        <dbReference type="Pfam" id="PF02775"/>
    </source>
</evidence>
<dbReference type="GO" id="GO:0000287">
    <property type="term" value="F:magnesium ion binding"/>
    <property type="evidence" value="ECO:0007669"/>
    <property type="project" value="InterPro"/>
</dbReference>
<name>A0A9P4V5B9_9PLEO</name>
<dbReference type="CDD" id="cd02005">
    <property type="entry name" value="TPP_PDC_IPDC"/>
    <property type="match status" value="1"/>
</dbReference>
<comment type="cofactor">
    <cofactor evidence="11">
        <name>Mg(2+)</name>
        <dbReference type="ChEBI" id="CHEBI:18420"/>
    </cofactor>
    <text evidence="11">Binds 1 Mg(2+) per subunit.</text>
</comment>
<dbReference type="GO" id="GO:0005634">
    <property type="term" value="C:nucleus"/>
    <property type="evidence" value="ECO:0007669"/>
    <property type="project" value="TreeGrafter"/>
</dbReference>
<dbReference type="GO" id="GO:0030976">
    <property type="term" value="F:thiamine pyrophosphate binding"/>
    <property type="evidence" value="ECO:0007669"/>
    <property type="project" value="InterPro"/>
</dbReference>
<evidence type="ECO:0000256" key="7">
    <source>
        <dbReference type="ARBA" id="ARBA00022793"/>
    </source>
</evidence>
<dbReference type="InterPro" id="IPR012001">
    <property type="entry name" value="Thiamin_PyroP_enz_TPP-bd_dom"/>
</dbReference>
<keyword evidence="8 11" id="KW-0460">Magnesium</keyword>
<evidence type="ECO:0000256" key="11">
    <source>
        <dbReference type="PIRSR" id="PIRSR036565-2"/>
    </source>
</evidence>
<comment type="cofactor">
    <cofactor evidence="2">
        <name>thiamine diphosphate</name>
        <dbReference type="ChEBI" id="CHEBI:58937"/>
    </cofactor>
</comment>
<evidence type="ECO:0000259" key="14">
    <source>
        <dbReference type="Pfam" id="PF00205"/>
    </source>
</evidence>
<evidence type="ECO:0000313" key="17">
    <source>
        <dbReference type="EMBL" id="KAF2738614.1"/>
    </source>
</evidence>
<dbReference type="InterPro" id="IPR029035">
    <property type="entry name" value="DHS-like_NAD/FAD-binding_dom"/>
</dbReference>
<evidence type="ECO:0000256" key="1">
    <source>
        <dbReference type="ARBA" id="ARBA00001041"/>
    </source>
</evidence>
<evidence type="ECO:0000256" key="13">
    <source>
        <dbReference type="SAM" id="MobiDB-lite"/>
    </source>
</evidence>
<feature type="non-terminal residue" evidence="17">
    <location>
        <position position="569"/>
    </location>
</feature>
<feature type="domain" description="Thiamine pyrophosphate enzyme central" evidence="14">
    <location>
        <begin position="202"/>
        <end position="317"/>
    </location>
</feature>
<dbReference type="Gene3D" id="3.40.50.970">
    <property type="match status" value="2"/>
</dbReference>
<dbReference type="PIRSF" id="PIRSF036565">
    <property type="entry name" value="Pyruvt_ip_decrb"/>
    <property type="match status" value="1"/>
</dbReference>
<dbReference type="FunFam" id="3.40.50.970:FF:000019">
    <property type="entry name" value="Pyruvate decarboxylase isozyme"/>
    <property type="match status" value="1"/>
</dbReference>
<dbReference type="OrthoDB" id="3970464at2759"/>
<evidence type="ECO:0000313" key="18">
    <source>
        <dbReference type="Proteomes" id="UP000799444"/>
    </source>
</evidence>
<dbReference type="AlphaFoldDB" id="A0A9P4V5B9"/>